<dbReference type="SUPFAM" id="SSF49562">
    <property type="entry name" value="C2 domain (Calcium/lipid-binding domain, CaLB)"/>
    <property type="match status" value="1"/>
</dbReference>
<dbReference type="EMBL" id="JAEUBE010000352">
    <property type="protein sequence ID" value="KAH3664149.1"/>
    <property type="molecule type" value="Genomic_DNA"/>
</dbReference>
<evidence type="ECO:0000313" key="5">
    <source>
        <dbReference type="EMBL" id="KAH3664149.1"/>
    </source>
</evidence>
<evidence type="ECO:0000313" key="6">
    <source>
        <dbReference type="Proteomes" id="UP000769157"/>
    </source>
</evidence>
<dbReference type="Pfam" id="PF07986">
    <property type="entry name" value="TBCC"/>
    <property type="match status" value="1"/>
</dbReference>
<dbReference type="GeneID" id="70236828"/>
<sequence length="1370" mass="157315">MESDLILDIVDVVHIVEVLIDLCIQRLVVVFLAGSSPTLIRTISNNSVNSGGSRESRGSRGSILSLRRSSHSQPKTIYQELSSKLQQIEVDDLVEDSQQRKTFKIMLTDFASKLDPDTSSDLSRLVVSFQMVAAKTLNLMDPLNTPFHLLYLAYFIDYLLTLGCSLQQRNFLLSYRHDLCSKKIRPMMKIEELPKFQLISRIYNVSFSYLNNRVFALKGECRKADILSEIEHKKESYRYSKTEFASREHYIFWLQGRTRFIQKAIDRFGKERDENTRPGTRKVGPKEPLMYFQQVLGSFLESEESSDDYMEIIKDCMLIWQIDGYDAYFAVLYACLKNNTITEERLQLARTVLEFGEFEFNPHAWPKPIQLGLEPLNGFALSSLKNVTAEFDHLFDDLVKDIVIQLDKIENSSLLGITDQMQDTVTKKLRQVTKDKYISLSSCLGRKSSMKEAIVSLENVEKHLNHIIQNVSDKYDAKWNFKILKQTLATDILADVRNMVESSSKVVEFNGIPIRMYESGKQDADMMIILQSFIRIKNLARLSDDEFTSLIEPVFYPECYVLCQQTCHRLLENQAEIFNHKDAIQVLDYFEKCLLTDQSLQWKNKQQKAVLLTLFYKTISTILINHTNELTEDVLMQLSTSHLQDLFVKINKLYLLHQEVELRFRDDVLEEISELTRSLNLANFSKVLMIRLVKAENMDPALEDSSDLMVKVSGHSEFQTSVGEPYWDEEFEIVADDNMVALDLILLDCSEKADPIASFSTTINLDSIKESTQQKLKLTSSNGIHLYITYAFERALKDPVFFVGQINLNFKRACNKIMKKTVATIFPAIKDVFTRHGLNEMKQVSPRFYKINNFLQAEEDPENVRDPLIVGLASHIENELEIIKSSLRHNAFEDFMAEVWSSILSRATNMLLPSLTFIEALAMDSSIDAQLASPLNGLKLEQEANKSDLLSIDDYERIFSWVYKLFALVCTNVSSRRHFELFRLELYQFIQARGLYHQTLADLQNEYRLQVERCESQLRYRRLARRDLTRCPKIIRSHGTCEGLEKLMKHEYDRQYEDRNLLTRELMLRVIFAKDGVRSIEYISQKVEEFERMSFDISTNQSPKSGGSKRSSRLTIEKQISNANENADWLAIRGEINNLKNWVSGLVETSAISMYDLKIHTKSIDDLVFELDSKKRTYNQRRFKFSFKPEKATRPSIKSNTVSTLGAPTLQDVSRINQKVGKSHENVYVDSISNSVVVIPADGSAGAITLKNCTNCVFFVDSSSFVYLEGISSCVVVGKAHQLRIHKTVASYIDTQIQSELNKIIIEESNQLIFVDHNSVKVEDFSHPALPSPNYRFASEHLALDADSVQVETLPELLASKLKAVPDSEK</sequence>
<evidence type="ECO:0000256" key="2">
    <source>
        <dbReference type="SAM" id="MobiDB-lite"/>
    </source>
</evidence>
<dbReference type="InterPro" id="IPR012945">
    <property type="entry name" value="Tubulin-bd_cofactor_C_dom"/>
</dbReference>
<dbReference type="Proteomes" id="UP000769157">
    <property type="component" value="Unassembled WGS sequence"/>
</dbReference>
<protein>
    <recommendedName>
        <fullName evidence="7">C-CAP/cofactor C-like domain-containing protein</fullName>
    </recommendedName>
</protein>
<comment type="similarity">
    <text evidence="1">Belongs to the TBCC family.</text>
</comment>
<dbReference type="PANTHER" id="PTHR47263">
    <property type="entry name" value="ADENYLATE CYCLASE ACTIVATION PROTEIN GIT1"/>
    <property type="match status" value="1"/>
</dbReference>
<dbReference type="Gene3D" id="2.160.20.70">
    <property type="match status" value="1"/>
</dbReference>
<evidence type="ECO:0000259" key="3">
    <source>
        <dbReference type="PROSITE" id="PS51259"/>
    </source>
</evidence>
<dbReference type="InterPro" id="IPR035892">
    <property type="entry name" value="C2_domain_sf"/>
</dbReference>
<evidence type="ECO:0000256" key="1">
    <source>
        <dbReference type="ARBA" id="ARBA00008848"/>
    </source>
</evidence>
<dbReference type="PROSITE" id="PS51329">
    <property type="entry name" value="C_CAP_COFACTOR_C"/>
    <property type="match status" value="1"/>
</dbReference>
<dbReference type="RefSeq" id="XP_046060429.1">
    <property type="nucleotide sequence ID" value="XM_046205987.1"/>
</dbReference>
<dbReference type="InterPro" id="IPR052811">
    <property type="entry name" value="Glucose_resp_signaling"/>
</dbReference>
<feature type="compositionally biased region" description="Low complexity" evidence="2">
    <location>
        <begin position="45"/>
        <end position="67"/>
    </location>
</feature>
<feature type="domain" description="MHD2" evidence="3">
    <location>
        <begin position="866"/>
        <end position="1007"/>
    </location>
</feature>
<reference evidence="5" key="1">
    <citation type="journal article" date="2021" name="Open Biol.">
        <title>Shared evolutionary footprints suggest mitochondrial oxidative damage underlies multiple complex I losses in fungi.</title>
        <authorList>
            <person name="Schikora-Tamarit M.A."/>
            <person name="Marcet-Houben M."/>
            <person name="Nosek J."/>
            <person name="Gabaldon T."/>
        </authorList>
    </citation>
    <scope>NUCLEOTIDE SEQUENCE</scope>
    <source>
        <strain evidence="5">CBS6075</strain>
    </source>
</reference>
<keyword evidence="6" id="KW-1185">Reference proteome</keyword>
<proteinExistence type="inferred from homology"/>
<comment type="caution">
    <text evidence="5">The sequence shown here is derived from an EMBL/GenBank/DDBJ whole genome shotgun (WGS) entry which is preliminary data.</text>
</comment>
<accession>A0A9P8P324</accession>
<dbReference type="InterPro" id="IPR000008">
    <property type="entry name" value="C2_dom"/>
</dbReference>
<dbReference type="OrthoDB" id="3990322at2759"/>
<name>A0A9P8P324_9ASCO</name>
<reference evidence="5" key="2">
    <citation type="submission" date="2021-01" db="EMBL/GenBank/DDBJ databases">
        <authorList>
            <person name="Schikora-Tamarit M.A."/>
        </authorList>
    </citation>
    <scope>NUCLEOTIDE SEQUENCE</scope>
    <source>
        <strain evidence="5">CBS6075</strain>
    </source>
</reference>
<dbReference type="InterPro" id="IPR017901">
    <property type="entry name" value="C-CAP_CF_C-like"/>
</dbReference>
<feature type="region of interest" description="Disordered" evidence="2">
    <location>
        <begin position="45"/>
        <end position="71"/>
    </location>
</feature>
<dbReference type="PROSITE" id="PS51259">
    <property type="entry name" value="MHD2"/>
    <property type="match status" value="1"/>
</dbReference>
<dbReference type="PANTHER" id="PTHR47263:SF1">
    <property type="entry name" value="C2 DOMAIN PROTEIN (AFU_ORTHOLOGUE AFUA_7G02350)"/>
    <property type="match status" value="1"/>
</dbReference>
<organism evidence="5 6">
    <name type="scientific">Ogataea philodendri</name>
    <dbReference type="NCBI Taxonomy" id="1378263"/>
    <lineage>
        <taxon>Eukaryota</taxon>
        <taxon>Fungi</taxon>
        <taxon>Dikarya</taxon>
        <taxon>Ascomycota</taxon>
        <taxon>Saccharomycotina</taxon>
        <taxon>Pichiomycetes</taxon>
        <taxon>Pichiales</taxon>
        <taxon>Pichiaceae</taxon>
        <taxon>Ogataea</taxon>
    </lineage>
</organism>
<feature type="domain" description="C-CAP/cofactor C-like" evidence="4">
    <location>
        <begin position="1188"/>
        <end position="1327"/>
    </location>
</feature>
<evidence type="ECO:0008006" key="7">
    <source>
        <dbReference type="Google" id="ProtNLM"/>
    </source>
</evidence>
<evidence type="ECO:0000259" key="4">
    <source>
        <dbReference type="PROSITE" id="PS51329"/>
    </source>
</evidence>
<dbReference type="SMART" id="SM00239">
    <property type="entry name" value="C2"/>
    <property type="match status" value="1"/>
</dbReference>
<dbReference type="InterPro" id="IPR014772">
    <property type="entry name" value="Munc13_dom-2"/>
</dbReference>
<gene>
    <name evidence="5" type="ORF">OGAPHI_004863</name>
</gene>
<dbReference type="InterPro" id="IPR016098">
    <property type="entry name" value="CAP/MinC_C"/>
</dbReference>